<dbReference type="NCBIfam" id="TIGR01725">
    <property type="entry name" value="phge_HK97_gp10"/>
    <property type="match status" value="1"/>
</dbReference>
<reference evidence="1 2" key="1">
    <citation type="submission" date="2020-03" db="EMBL/GenBank/DDBJ databases">
        <title>Soil Listeria distribution.</title>
        <authorList>
            <person name="Liao J."/>
            <person name="Wiedmann M."/>
        </authorList>
    </citation>
    <scope>NUCLEOTIDE SEQUENCE [LARGE SCALE GENOMIC DNA]</scope>
    <source>
        <strain evidence="1 2">FSL L7-0297</strain>
    </source>
</reference>
<proteinExistence type="predicted"/>
<organism evidence="1 2">
    <name type="scientific">Listeria innocua</name>
    <dbReference type="NCBI Taxonomy" id="1642"/>
    <lineage>
        <taxon>Bacteria</taxon>
        <taxon>Bacillati</taxon>
        <taxon>Bacillota</taxon>
        <taxon>Bacilli</taxon>
        <taxon>Bacillales</taxon>
        <taxon>Listeriaceae</taxon>
        <taxon>Listeria</taxon>
    </lineage>
</organism>
<dbReference type="Proteomes" id="UP000552309">
    <property type="component" value="Unassembled WGS sequence"/>
</dbReference>
<evidence type="ECO:0008006" key="3">
    <source>
        <dbReference type="Google" id="ProtNLM"/>
    </source>
</evidence>
<evidence type="ECO:0000313" key="1">
    <source>
        <dbReference type="EMBL" id="MBC2142847.1"/>
    </source>
</evidence>
<dbReference type="RefSeq" id="WP_185543625.1">
    <property type="nucleotide sequence ID" value="NZ_JAARXV010000005.1"/>
</dbReference>
<evidence type="ECO:0000313" key="2">
    <source>
        <dbReference type="Proteomes" id="UP000552309"/>
    </source>
</evidence>
<dbReference type="EMBL" id="JAARXV010000005">
    <property type="protein sequence ID" value="MBC2142847.1"/>
    <property type="molecule type" value="Genomic_DNA"/>
</dbReference>
<accession>A0AB73H9H8</accession>
<protein>
    <recommendedName>
        <fullName evidence="3">HK97 gp10 family phage protein</fullName>
    </recommendedName>
</protein>
<dbReference type="InterPro" id="IPR010064">
    <property type="entry name" value="HK97-gp10_tail"/>
</dbReference>
<gene>
    <name evidence="1" type="ORF">HCA89_11035</name>
</gene>
<comment type="caution">
    <text evidence="1">The sequence shown here is derived from an EMBL/GenBank/DDBJ whole genome shotgun (WGS) entry which is preliminary data.</text>
</comment>
<name>A0AB73H9H8_LISIO</name>
<sequence length="124" mass="13952">MTKGFEELEANLAKLSTQMPKQARKAVNEVAKLFAERLKQNTPISANNSEHLRDDIVISIGKGGSQGVIEKDIGYGEAQGWRTHFPDKGTVTQNAQNFTERTRTEMKPEALKVYKEEVKKVFQT</sequence>
<dbReference type="Pfam" id="PF04883">
    <property type="entry name" value="HK97-gp10_like"/>
    <property type="match status" value="1"/>
</dbReference>
<dbReference type="AlphaFoldDB" id="A0AB73H9H8"/>